<dbReference type="EMBL" id="JAFIRN010000001">
    <property type="protein sequence ID" value="KAG5857871.1"/>
    <property type="molecule type" value="Genomic_DNA"/>
</dbReference>
<feature type="compositionally biased region" description="Basic and acidic residues" evidence="1">
    <location>
        <begin position="55"/>
        <end position="69"/>
    </location>
</feature>
<dbReference type="GO" id="GO:0005813">
    <property type="term" value="C:centrosome"/>
    <property type="evidence" value="ECO:0007669"/>
    <property type="project" value="TreeGrafter"/>
</dbReference>
<dbReference type="Pfam" id="PF25569">
    <property type="entry name" value="TPR_ZFYVE26"/>
    <property type="match status" value="1"/>
</dbReference>
<dbReference type="GO" id="GO:0000281">
    <property type="term" value="P:mitotic cytokinesis"/>
    <property type="evidence" value="ECO:0007669"/>
    <property type="project" value="InterPro"/>
</dbReference>
<evidence type="ECO:0000313" key="3">
    <source>
        <dbReference type="EMBL" id="KAG5857871.1"/>
    </source>
</evidence>
<gene>
    <name evidence="3" type="ORF">ANANG_G00023990</name>
</gene>
<name>A0A9D3N1Z3_ANGAN</name>
<dbReference type="GO" id="GO:0032465">
    <property type="term" value="P:regulation of cytokinesis"/>
    <property type="evidence" value="ECO:0007669"/>
    <property type="project" value="TreeGrafter"/>
</dbReference>
<dbReference type="GO" id="GO:0030496">
    <property type="term" value="C:midbody"/>
    <property type="evidence" value="ECO:0007669"/>
    <property type="project" value="TreeGrafter"/>
</dbReference>
<evidence type="ECO:0000313" key="4">
    <source>
        <dbReference type="Proteomes" id="UP001044222"/>
    </source>
</evidence>
<evidence type="ECO:0000259" key="2">
    <source>
        <dbReference type="Pfam" id="PF25569"/>
    </source>
</evidence>
<dbReference type="PANTHER" id="PTHR46591:SF1">
    <property type="entry name" value="ZINC FINGER FYVE DOMAIN-CONTAINING PROTEIN 26"/>
    <property type="match status" value="1"/>
</dbReference>
<organism evidence="3 4">
    <name type="scientific">Anguilla anguilla</name>
    <name type="common">European freshwater eel</name>
    <name type="synonym">Muraena anguilla</name>
    <dbReference type="NCBI Taxonomy" id="7936"/>
    <lineage>
        <taxon>Eukaryota</taxon>
        <taxon>Metazoa</taxon>
        <taxon>Chordata</taxon>
        <taxon>Craniata</taxon>
        <taxon>Vertebrata</taxon>
        <taxon>Euteleostomi</taxon>
        <taxon>Actinopterygii</taxon>
        <taxon>Neopterygii</taxon>
        <taxon>Teleostei</taxon>
        <taxon>Anguilliformes</taxon>
        <taxon>Anguillidae</taxon>
        <taxon>Anguilla</taxon>
    </lineage>
</organism>
<dbReference type="GO" id="GO:0032266">
    <property type="term" value="F:phosphatidylinositol-3-phosphate binding"/>
    <property type="evidence" value="ECO:0007669"/>
    <property type="project" value="InterPro"/>
</dbReference>
<dbReference type="InterPro" id="IPR057946">
    <property type="entry name" value="TPR_ZFYVE26"/>
</dbReference>
<sequence>MSSSDVSRHINTIELQLEVTRFLQRCESSASSRGSASAAAAALPSGGTPATDPVRGQRREDRRGLQGHARGQEYRRGIWYRLQSHTGLPAGGAVGVHACGAAAGAAAAVRGVRQLLKCVGESGTATKSDCDSIVLSCVAVADKGPADAKELEGLILESKSTDNKIKAYLLCSKLRAAYLLAVKLEPSGAGPLVQEILQAAEGTGDSVMQDICRQWLSEHQDRAPRQRQGAGSAR</sequence>
<keyword evidence="4" id="KW-1185">Reference proteome</keyword>
<dbReference type="GO" id="GO:0005765">
    <property type="term" value="C:lysosomal membrane"/>
    <property type="evidence" value="ECO:0007669"/>
    <property type="project" value="TreeGrafter"/>
</dbReference>
<dbReference type="Proteomes" id="UP001044222">
    <property type="component" value="Unassembled WGS sequence"/>
</dbReference>
<feature type="compositionally biased region" description="Low complexity" evidence="1">
    <location>
        <begin position="35"/>
        <end position="47"/>
    </location>
</feature>
<dbReference type="AlphaFoldDB" id="A0A9D3N1Z3"/>
<feature type="domain" description="ZFYVE26-like TPR repeats" evidence="2">
    <location>
        <begin position="109"/>
        <end position="217"/>
    </location>
</feature>
<evidence type="ECO:0000256" key="1">
    <source>
        <dbReference type="SAM" id="MobiDB-lite"/>
    </source>
</evidence>
<comment type="caution">
    <text evidence="3">The sequence shown here is derived from an EMBL/GenBank/DDBJ whole genome shotgun (WGS) entry which is preliminary data.</text>
</comment>
<dbReference type="GO" id="GO:0000724">
    <property type="term" value="P:double-strand break repair via homologous recombination"/>
    <property type="evidence" value="ECO:0007669"/>
    <property type="project" value="InterPro"/>
</dbReference>
<proteinExistence type="predicted"/>
<protein>
    <recommendedName>
        <fullName evidence="2">ZFYVE26-like TPR repeats domain-containing protein</fullName>
    </recommendedName>
</protein>
<dbReference type="InterPro" id="IPR028730">
    <property type="entry name" value="ZFYVE26"/>
</dbReference>
<reference evidence="3" key="1">
    <citation type="submission" date="2021-01" db="EMBL/GenBank/DDBJ databases">
        <title>A chromosome-scale assembly of European eel, Anguilla anguilla.</title>
        <authorList>
            <person name="Henkel C."/>
            <person name="Jong-Raadsen S.A."/>
            <person name="Dufour S."/>
            <person name="Weltzien F.-A."/>
            <person name="Palstra A.P."/>
            <person name="Pelster B."/>
            <person name="Spaink H.P."/>
            <person name="Van Den Thillart G.E."/>
            <person name="Jansen H."/>
            <person name="Zahm M."/>
            <person name="Klopp C."/>
            <person name="Cedric C."/>
            <person name="Louis A."/>
            <person name="Berthelot C."/>
            <person name="Parey E."/>
            <person name="Roest Crollius H."/>
            <person name="Montfort J."/>
            <person name="Robinson-Rechavi M."/>
            <person name="Bucao C."/>
            <person name="Bouchez O."/>
            <person name="Gislard M."/>
            <person name="Lluch J."/>
            <person name="Milhes M."/>
            <person name="Lampietro C."/>
            <person name="Lopez Roques C."/>
            <person name="Donnadieu C."/>
            <person name="Braasch I."/>
            <person name="Desvignes T."/>
            <person name="Postlethwait J."/>
            <person name="Bobe J."/>
            <person name="Guiguen Y."/>
            <person name="Dirks R."/>
        </authorList>
    </citation>
    <scope>NUCLEOTIDE SEQUENCE</scope>
    <source>
        <strain evidence="3">Tag_6206</strain>
        <tissue evidence="3">Liver</tissue>
    </source>
</reference>
<feature type="region of interest" description="Disordered" evidence="1">
    <location>
        <begin position="35"/>
        <end position="69"/>
    </location>
</feature>
<dbReference type="PANTHER" id="PTHR46591">
    <property type="entry name" value="ZINC FINGER FYVE DOMAIN-CONTAINING PROTEIN 26"/>
    <property type="match status" value="1"/>
</dbReference>
<accession>A0A9D3N1Z3</accession>